<organism evidence="3 4">
    <name type="scientific">Capronia epimyces CBS 606.96</name>
    <dbReference type="NCBI Taxonomy" id="1182542"/>
    <lineage>
        <taxon>Eukaryota</taxon>
        <taxon>Fungi</taxon>
        <taxon>Dikarya</taxon>
        <taxon>Ascomycota</taxon>
        <taxon>Pezizomycotina</taxon>
        <taxon>Eurotiomycetes</taxon>
        <taxon>Chaetothyriomycetidae</taxon>
        <taxon>Chaetothyriales</taxon>
        <taxon>Herpotrichiellaceae</taxon>
        <taxon>Capronia</taxon>
    </lineage>
</organism>
<evidence type="ECO:0000259" key="2">
    <source>
        <dbReference type="Pfam" id="PF25545"/>
    </source>
</evidence>
<evidence type="ECO:0000313" key="4">
    <source>
        <dbReference type="Proteomes" id="UP000019478"/>
    </source>
</evidence>
<dbReference type="Pfam" id="PF25545">
    <property type="entry name" value="DUF7924"/>
    <property type="match status" value="1"/>
</dbReference>
<sequence length="533" mass="60651">MEPERLTTNVQSCEHIPPKNKRRSTSYDDSKSPHKIGRQSDQQTPADPSNDKQQRNPLPSPPPTKTFRDRTGSSHNDSSPQKRKARSLDYIPSNSHPIKRPREQATPVEPSPFIEEWLSHLPEGEKFAHAGENPSDMGLLPPKRSRSSDSPSRMLSQSNEVTESPVSREKKYAAYRDDNYSVVLEMKGSFMRPSDAGLVDEDKALCEDLLHISQPSLSIHYLMKNSIDFRPFSAADLKPESTSIYTPGCHSVLWTTAATGSHLGFKWSNFTETQRKKLSIDPSEKSYYTAREDIYFPFMTSEVQCGGCLYLADLPNTHSMTIALRGIVDLYRKANCASDVHRRALGFSISHDEYCIRIYVQYPEIDGEKTTFWRETIQQHPLNYGKGQANWTCGQFTLNVCQIFAPALLARLKGVIDRMADPIHSALELADLDDLSVQSSQNDSSAAESQASGLLAELRTMVHNLQQQLERERQESEQERKELMKRMEQEGKVRKELTNQMEQQQKGSEQQQRGLLDLLKQQSQQIREFSQKR</sequence>
<gene>
    <name evidence="3" type="ORF">A1O3_06105</name>
</gene>
<proteinExistence type="predicted"/>
<feature type="compositionally biased region" description="Low complexity" evidence="1">
    <location>
        <begin position="500"/>
        <end position="512"/>
    </location>
</feature>
<dbReference type="InterPro" id="IPR057684">
    <property type="entry name" value="DUF7924"/>
</dbReference>
<comment type="caution">
    <text evidence="3">The sequence shown here is derived from an EMBL/GenBank/DDBJ whole genome shotgun (WGS) entry which is preliminary data.</text>
</comment>
<evidence type="ECO:0000313" key="3">
    <source>
        <dbReference type="EMBL" id="EXJ82292.1"/>
    </source>
</evidence>
<feature type="domain" description="DUF7924" evidence="2">
    <location>
        <begin position="263"/>
        <end position="415"/>
    </location>
</feature>
<protein>
    <recommendedName>
        <fullName evidence="2">DUF7924 domain-containing protein</fullName>
    </recommendedName>
</protein>
<feature type="compositionally biased region" description="Low complexity" evidence="1">
    <location>
        <begin position="148"/>
        <end position="158"/>
    </location>
</feature>
<feature type="compositionally biased region" description="Polar residues" evidence="1">
    <location>
        <begin position="1"/>
        <end position="12"/>
    </location>
</feature>
<dbReference type="HOGENOM" id="CLU_025457_3_0_1"/>
<keyword evidence="4" id="KW-1185">Reference proteome</keyword>
<dbReference type="GeneID" id="19170215"/>
<feature type="compositionally biased region" description="Basic and acidic residues" evidence="1">
    <location>
        <begin position="469"/>
        <end position="497"/>
    </location>
</feature>
<feature type="region of interest" description="Disordered" evidence="1">
    <location>
        <begin position="126"/>
        <end position="170"/>
    </location>
</feature>
<name>W9XP20_9EURO</name>
<feature type="region of interest" description="Disordered" evidence="1">
    <location>
        <begin position="1"/>
        <end position="109"/>
    </location>
</feature>
<dbReference type="Proteomes" id="UP000019478">
    <property type="component" value="Unassembled WGS sequence"/>
</dbReference>
<dbReference type="PANTHER" id="PTHR42470:SF2">
    <property type="match status" value="1"/>
</dbReference>
<dbReference type="AlphaFoldDB" id="W9XP20"/>
<dbReference type="eggNOG" id="ENOG502SK65">
    <property type="taxonomic scope" value="Eukaryota"/>
</dbReference>
<feature type="region of interest" description="Disordered" evidence="1">
    <location>
        <begin position="469"/>
        <end position="517"/>
    </location>
</feature>
<reference evidence="3 4" key="1">
    <citation type="submission" date="2013-03" db="EMBL/GenBank/DDBJ databases">
        <title>The Genome Sequence of Capronia epimyces CBS 606.96.</title>
        <authorList>
            <consortium name="The Broad Institute Genomics Platform"/>
            <person name="Cuomo C."/>
            <person name="de Hoog S."/>
            <person name="Gorbushina A."/>
            <person name="Walker B."/>
            <person name="Young S.K."/>
            <person name="Zeng Q."/>
            <person name="Gargeya S."/>
            <person name="Fitzgerald M."/>
            <person name="Haas B."/>
            <person name="Abouelleil A."/>
            <person name="Allen A.W."/>
            <person name="Alvarado L."/>
            <person name="Arachchi H.M."/>
            <person name="Berlin A.M."/>
            <person name="Chapman S.B."/>
            <person name="Gainer-Dewar J."/>
            <person name="Goldberg J."/>
            <person name="Griggs A."/>
            <person name="Gujja S."/>
            <person name="Hansen M."/>
            <person name="Howarth C."/>
            <person name="Imamovic A."/>
            <person name="Ireland A."/>
            <person name="Larimer J."/>
            <person name="McCowan C."/>
            <person name="Murphy C."/>
            <person name="Pearson M."/>
            <person name="Poon T.W."/>
            <person name="Priest M."/>
            <person name="Roberts A."/>
            <person name="Saif S."/>
            <person name="Shea T."/>
            <person name="Sisk P."/>
            <person name="Sykes S."/>
            <person name="Wortman J."/>
            <person name="Nusbaum C."/>
            <person name="Birren B."/>
        </authorList>
    </citation>
    <scope>NUCLEOTIDE SEQUENCE [LARGE SCALE GENOMIC DNA]</scope>
    <source>
        <strain evidence="3 4">CBS 606.96</strain>
    </source>
</reference>
<dbReference type="OrthoDB" id="5400850at2759"/>
<accession>W9XP20</accession>
<evidence type="ECO:0000256" key="1">
    <source>
        <dbReference type="SAM" id="MobiDB-lite"/>
    </source>
</evidence>
<dbReference type="RefSeq" id="XP_007734415.1">
    <property type="nucleotide sequence ID" value="XM_007736225.1"/>
</dbReference>
<dbReference type="PANTHER" id="PTHR42470">
    <property type="entry name" value="VAST DOMAIN-CONTAINING PROTEIN"/>
    <property type="match status" value="1"/>
</dbReference>
<dbReference type="STRING" id="1182542.W9XP20"/>
<dbReference type="EMBL" id="AMGY01000005">
    <property type="protein sequence ID" value="EXJ82292.1"/>
    <property type="molecule type" value="Genomic_DNA"/>
</dbReference>